<dbReference type="Proteomes" id="UP000053660">
    <property type="component" value="Unassembled WGS sequence"/>
</dbReference>
<accession>A0A0B1SCZ0</accession>
<protein>
    <recommendedName>
        <fullName evidence="1">Cyclin C-terminal domain-containing protein</fullName>
    </recommendedName>
</protein>
<evidence type="ECO:0000313" key="3">
    <source>
        <dbReference type="Proteomes" id="UP000053660"/>
    </source>
</evidence>
<dbReference type="InterPro" id="IPR004367">
    <property type="entry name" value="Cyclin_C-dom"/>
</dbReference>
<dbReference type="SUPFAM" id="SSF47954">
    <property type="entry name" value="Cyclin-like"/>
    <property type="match status" value="1"/>
</dbReference>
<keyword evidence="3" id="KW-1185">Reference proteome</keyword>
<reference evidence="2 3" key="1">
    <citation type="submission" date="2014-03" db="EMBL/GenBank/DDBJ databases">
        <title>Draft genome of the hookworm Oesophagostomum dentatum.</title>
        <authorList>
            <person name="Mitreva M."/>
        </authorList>
    </citation>
    <scope>NUCLEOTIDE SEQUENCE [LARGE SCALE GENOMIC DNA]</scope>
    <source>
        <strain evidence="2 3">OD-Hann</strain>
    </source>
</reference>
<dbReference type="InterPro" id="IPR036915">
    <property type="entry name" value="Cyclin-like_sf"/>
</dbReference>
<evidence type="ECO:0000259" key="1">
    <source>
        <dbReference type="Pfam" id="PF02984"/>
    </source>
</evidence>
<dbReference type="Gene3D" id="1.10.472.10">
    <property type="entry name" value="Cyclin-like"/>
    <property type="match status" value="1"/>
</dbReference>
<evidence type="ECO:0000313" key="2">
    <source>
        <dbReference type="EMBL" id="KHJ81417.1"/>
    </source>
</evidence>
<dbReference type="Pfam" id="PF02984">
    <property type="entry name" value="Cyclin_C"/>
    <property type="match status" value="1"/>
</dbReference>
<name>A0A0B1SCZ0_OESDE</name>
<dbReference type="EMBL" id="KN590153">
    <property type="protein sequence ID" value="KHJ81417.1"/>
    <property type="molecule type" value="Genomic_DNA"/>
</dbReference>
<feature type="non-terminal residue" evidence="2">
    <location>
        <position position="1"/>
    </location>
</feature>
<dbReference type="AlphaFoldDB" id="A0A0B1SCZ0"/>
<feature type="domain" description="Cyclin C-terminal" evidence="1">
    <location>
        <begin position="17"/>
        <end position="72"/>
    </location>
</feature>
<gene>
    <name evidence="2" type="ORF">OESDEN_18897</name>
</gene>
<sequence>RFTYWSIYYIFCIIYSRTPILQKYSGYKAEDVEPLMWELNHMMYKRRVMYDRLETVFSKYSHEVFFSVAAVPLLPDVFTMDRPVQAPPSSSPN</sequence>
<dbReference type="OrthoDB" id="5590282at2759"/>
<organism evidence="2 3">
    <name type="scientific">Oesophagostomum dentatum</name>
    <name type="common">Nodular worm</name>
    <dbReference type="NCBI Taxonomy" id="61180"/>
    <lineage>
        <taxon>Eukaryota</taxon>
        <taxon>Metazoa</taxon>
        <taxon>Ecdysozoa</taxon>
        <taxon>Nematoda</taxon>
        <taxon>Chromadorea</taxon>
        <taxon>Rhabditida</taxon>
        <taxon>Rhabditina</taxon>
        <taxon>Rhabditomorpha</taxon>
        <taxon>Strongyloidea</taxon>
        <taxon>Strongylidae</taxon>
        <taxon>Oesophagostomum</taxon>
    </lineage>
</organism>
<proteinExistence type="predicted"/>